<evidence type="ECO:0000313" key="1">
    <source>
        <dbReference type="EMBL" id="KKL48622.1"/>
    </source>
</evidence>
<reference evidence="1" key="1">
    <citation type="journal article" date="2015" name="Nature">
        <title>Complex archaea that bridge the gap between prokaryotes and eukaryotes.</title>
        <authorList>
            <person name="Spang A."/>
            <person name="Saw J.H."/>
            <person name="Jorgensen S.L."/>
            <person name="Zaremba-Niedzwiedzka K."/>
            <person name="Martijn J."/>
            <person name="Lind A.E."/>
            <person name="van Eijk R."/>
            <person name="Schleper C."/>
            <person name="Guy L."/>
            <person name="Ettema T.J."/>
        </authorList>
    </citation>
    <scope>NUCLEOTIDE SEQUENCE</scope>
</reference>
<comment type="caution">
    <text evidence="1">The sequence shown here is derived from an EMBL/GenBank/DDBJ whole genome shotgun (WGS) entry which is preliminary data.</text>
</comment>
<dbReference type="AlphaFoldDB" id="A0A0F9FBT4"/>
<sequence>MALSELRRRLKAVDPDLTIIPGGRRRHSTRADRNWEKAAGVICSGCGREAFRSREGLCMSCWDSKHEIEIRDERGILNYFPDTILAQITHKARNADP</sequence>
<dbReference type="EMBL" id="LAZR01033254">
    <property type="protein sequence ID" value="KKL48622.1"/>
    <property type="molecule type" value="Genomic_DNA"/>
</dbReference>
<accession>A0A0F9FBT4</accession>
<name>A0A0F9FBT4_9ZZZZ</name>
<proteinExistence type="predicted"/>
<gene>
    <name evidence="1" type="ORF">LCGC14_2323680</name>
</gene>
<protein>
    <submittedName>
        <fullName evidence="1">Uncharacterized protein</fullName>
    </submittedName>
</protein>
<organism evidence="1">
    <name type="scientific">marine sediment metagenome</name>
    <dbReference type="NCBI Taxonomy" id="412755"/>
    <lineage>
        <taxon>unclassified sequences</taxon>
        <taxon>metagenomes</taxon>
        <taxon>ecological metagenomes</taxon>
    </lineage>
</organism>